<keyword evidence="4 5" id="KW-0472">Membrane</keyword>
<dbReference type="PANTHER" id="PTHR33507">
    <property type="entry name" value="INNER MEMBRANE PROTEIN YBBJ"/>
    <property type="match status" value="1"/>
</dbReference>
<sequence>MKKILYTILFSFLLLSFLNAQPQNVYVIPIKGTIELGLASFVERSLKENPNAKAFIFEIDTFGGRVDAAIRIRDAILSTPNLTIAFIKDRAWSAGALIALSCEKIIISPSGSIGAAEPRPAEEKTISALKAEFESTAKKRQRNPKIAAAMVDADEVIPGLKQKGKILTLYAEEAKKWKIADEILEDLDSVLKYFRLEKAKVTNLHPNWAENFVRFITDPTVSSIILTIGMLSLYVAIFTPGLGLPELLALICLGLFFGGHYLAGLAGLEPLILFILGLILIFIEMHTPGFGIPGIAGSISVFLSIYWTIVQKGGTFQALLTGIFVVLSLIIFLAIYLPRSRVWKKFGLSGSQKKELGYTAVQERKDLIGKKGKTITMLRPTGIIEIDGERFEAYSESEFIEPGEEVLVFKVEGNKIFVRRSEK</sequence>
<feature type="chain" id="PRO_5002867601" evidence="6">
    <location>
        <begin position="21"/>
        <end position="423"/>
    </location>
</feature>
<evidence type="ECO:0000256" key="3">
    <source>
        <dbReference type="ARBA" id="ARBA00022989"/>
    </source>
</evidence>
<dbReference type="PATRIC" id="fig|515635.4.peg.803"/>
<dbReference type="Proteomes" id="UP000007719">
    <property type="component" value="Chromosome"/>
</dbReference>
<dbReference type="STRING" id="515635.Dtur_0766"/>
<evidence type="ECO:0000313" key="11">
    <source>
        <dbReference type="Proteomes" id="UP000007719"/>
    </source>
</evidence>
<evidence type="ECO:0000259" key="7">
    <source>
        <dbReference type="Pfam" id="PF01957"/>
    </source>
</evidence>
<dbReference type="Gene3D" id="2.40.50.140">
    <property type="entry name" value="Nucleic acid-binding proteins"/>
    <property type="match status" value="1"/>
</dbReference>
<evidence type="ECO:0000256" key="2">
    <source>
        <dbReference type="ARBA" id="ARBA00022692"/>
    </source>
</evidence>
<feature type="transmembrane region" description="Helical" evidence="5">
    <location>
        <begin position="220"/>
        <end position="237"/>
    </location>
</feature>
<feature type="domain" description="NfeD integral membrane" evidence="8">
    <location>
        <begin position="220"/>
        <end position="335"/>
    </location>
</feature>
<keyword evidence="11" id="KW-1185">Reference proteome</keyword>
<dbReference type="InterPro" id="IPR056738">
    <property type="entry name" value="NfeD1b_N"/>
</dbReference>
<dbReference type="InterPro" id="IPR029045">
    <property type="entry name" value="ClpP/crotonase-like_dom_sf"/>
</dbReference>
<dbReference type="Pfam" id="PF25145">
    <property type="entry name" value="NfeD1b_N"/>
    <property type="match status" value="1"/>
</dbReference>
<evidence type="ECO:0000256" key="1">
    <source>
        <dbReference type="ARBA" id="ARBA00004141"/>
    </source>
</evidence>
<dbReference type="Pfam" id="PF01957">
    <property type="entry name" value="NfeD"/>
    <property type="match status" value="1"/>
</dbReference>
<dbReference type="AlphaFoldDB" id="B8DZW5"/>
<dbReference type="OrthoDB" id="9806253at2"/>
<evidence type="ECO:0000256" key="4">
    <source>
        <dbReference type="ARBA" id="ARBA00023136"/>
    </source>
</evidence>
<dbReference type="KEGG" id="dtu:Dtur_0766"/>
<dbReference type="Gene3D" id="3.90.226.10">
    <property type="entry name" value="2-enoyl-CoA Hydratase, Chain A, domain 1"/>
    <property type="match status" value="1"/>
</dbReference>
<keyword evidence="6" id="KW-0732">Signal</keyword>
<dbReference type="CDD" id="cd07021">
    <property type="entry name" value="Clp_protease_NfeD_like"/>
    <property type="match status" value="1"/>
</dbReference>
<keyword evidence="3 5" id="KW-1133">Transmembrane helix</keyword>
<dbReference type="FunCoup" id="B8DZW5">
    <property type="interactions" value="5"/>
</dbReference>
<dbReference type="SUPFAM" id="SSF52096">
    <property type="entry name" value="ClpP/crotonase"/>
    <property type="match status" value="1"/>
</dbReference>
<dbReference type="EnsemblBacteria" id="ACK42048">
    <property type="protein sequence ID" value="ACK42048"/>
    <property type="gene ID" value="Dtur_0766"/>
</dbReference>
<dbReference type="InterPro" id="IPR012340">
    <property type="entry name" value="NA-bd_OB-fold"/>
</dbReference>
<feature type="domain" description="NfeD1b N-terminal" evidence="9">
    <location>
        <begin position="24"/>
        <end position="202"/>
    </location>
</feature>
<accession>B8DZW5</accession>
<feature type="signal peptide" evidence="6">
    <location>
        <begin position="1"/>
        <end position="20"/>
    </location>
</feature>
<dbReference type="PANTHER" id="PTHR33507:SF3">
    <property type="entry name" value="INNER MEMBRANE PROTEIN YBBJ"/>
    <property type="match status" value="1"/>
</dbReference>
<evidence type="ECO:0000259" key="8">
    <source>
        <dbReference type="Pfam" id="PF24961"/>
    </source>
</evidence>
<evidence type="ECO:0000256" key="5">
    <source>
        <dbReference type="SAM" id="Phobius"/>
    </source>
</evidence>
<evidence type="ECO:0000313" key="10">
    <source>
        <dbReference type="EMBL" id="ACK42048.1"/>
    </source>
</evidence>
<feature type="transmembrane region" description="Helical" evidence="5">
    <location>
        <begin position="267"/>
        <end position="283"/>
    </location>
</feature>
<gene>
    <name evidence="10" type="ordered locus">Dtur_0766</name>
</gene>
<dbReference type="SUPFAM" id="SSF141322">
    <property type="entry name" value="NfeD domain-like"/>
    <property type="match status" value="1"/>
</dbReference>
<reference evidence="11" key="1">
    <citation type="journal article" date="2016" name="Front. Microbiol.">
        <title>The complete genome sequence of hyperthermophile Dictyoglomus turgidum DSM 6724 reveals a specialized carbohydrate fermentor.</title>
        <authorList>
            <person name="Brumm P.J."/>
            <person name="Gowda K."/>
            <person name="Robb F.T."/>
            <person name="Mead D.A."/>
        </authorList>
    </citation>
    <scope>NUCLEOTIDE SEQUENCE [LARGE SCALE GENOMIC DNA]</scope>
    <source>
        <strain evidence="11">DSM 6724 / Z-1310</strain>
    </source>
</reference>
<dbReference type="HOGENOM" id="CLU_024619_2_0_0"/>
<feature type="transmembrane region" description="Helical" evidence="5">
    <location>
        <begin position="290"/>
        <end position="309"/>
    </location>
</feature>
<dbReference type="InParanoid" id="B8DZW5"/>
<dbReference type="eggNOG" id="COG1030">
    <property type="taxonomic scope" value="Bacteria"/>
</dbReference>
<evidence type="ECO:0000259" key="9">
    <source>
        <dbReference type="Pfam" id="PF25145"/>
    </source>
</evidence>
<name>B8DZW5_DICTD</name>
<dbReference type="Pfam" id="PF24961">
    <property type="entry name" value="NfeD_membrane"/>
    <property type="match status" value="1"/>
</dbReference>
<comment type="subcellular location">
    <subcellularLocation>
        <location evidence="1">Membrane</location>
        <topology evidence="1">Multi-pass membrane protein</topology>
    </subcellularLocation>
</comment>
<dbReference type="InterPro" id="IPR052165">
    <property type="entry name" value="Membrane_assoc_protease"/>
</dbReference>
<feature type="transmembrane region" description="Helical" evidence="5">
    <location>
        <begin position="315"/>
        <end position="337"/>
    </location>
</feature>
<proteinExistence type="predicted"/>
<dbReference type="GO" id="GO:0005886">
    <property type="term" value="C:plasma membrane"/>
    <property type="evidence" value="ECO:0000318"/>
    <property type="project" value="GO_Central"/>
</dbReference>
<feature type="domain" description="NfeD-like C-terminal" evidence="7">
    <location>
        <begin position="365"/>
        <end position="420"/>
    </location>
</feature>
<dbReference type="EMBL" id="CP001251">
    <property type="protein sequence ID" value="ACK42048.1"/>
    <property type="molecule type" value="Genomic_DNA"/>
</dbReference>
<organism evidence="10 11">
    <name type="scientific">Dictyoglomus turgidum (strain DSM 6724 / Z-1310)</name>
    <dbReference type="NCBI Taxonomy" id="515635"/>
    <lineage>
        <taxon>Bacteria</taxon>
        <taxon>Pseudomonadati</taxon>
        <taxon>Dictyoglomota</taxon>
        <taxon>Dictyoglomia</taxon>
        <taxon>Dictyoglomales</taxon>
        <taxon>Dictyoglomaceae</taxon>
        <taxon>Dictyoglomus</taxon>
    </lineage>
</organism>
<dbReference type="InterPro" id="IPR056739">
    <property type="entry name" value="NfeD_membrane"/>
</dbReference>
<dbReference type="FunFam" id="2.40.50.140:FF:000336">
    <property type="entry name" value="Membrane-bound serine protease"/>
    <property type="match status" value="1"/>
</dbReference>
<keyword evidence="2 5" id="KW-0812">Transmembrane</keyword>
<dbReference type="RefSeq" id="WP_012583133.1">
    <property type="nucleotide sequence ID" value="NC_011661.1"/>
</dbReference>
<protein>
    <submittedName>
        <fullName evidence="10">Uncharacterized protein</fullName>
    </submittedName>
</protein>
<evidence type="ECO:0000256" key="6">
    <source>
        <dbReference type="SAM" id="SignalP"/>
    </source>
</evidence>
<dbReference type="InterPro" id="IPR002810">
    <property type="entry name" value="NfeD-like_C"/>
</dbReference>